<sequence>MSILQNYQTLAFSLFFVVLSLVIWGQCHQKIAIYSSIANLIFELRIFSSAPRTPAILDSEAVDIEPLLDFDIWSVEPVRYRPYKTQGHVTMGIMKRTRNDWIHMDRGYLDRIRDRTWLIQNKAEFTIGTGPLVNHAIEELFTEIMVVYLPQRYPTIFKMKEDIVQNLVTGGTYPCSASGLTPEMMLQFLGTNVEEDFYIMCPDKNDGEFRLRGYVACFPGGFLSPARVGESVREIHQPVPGYEEKLGRSVDRYFARMKPGKFIGRMNWSLQVDGDDLFRTDGNNYYPGQENQFEAEKVLPSLTSCFLRVEHQTLVALPKSGAIIFCVRSYMTKLEDIKREGDGNLLADAIESMPEKLGMYKMRHFWGEKVLPWLRAE</sequence>
<reference evidence="1" key="1">
    <citation type="submission" date="2023-03" db="EMBL/GenBank/DDBJ databases">
        <title>Complete genome of Cladonia borealis.</title>
        <authorList>
            <person name="Park H."/>
        </authorList>
    </citation>
    <scope>NUCLEOTIDE SEQUENCE</scope>
    <source>
        <strain evidence="1">ANT050790</strain>
    </source>
</reference>
<gene>
    <name evidence="1" type="ORF">JMJ35_010523</name>
</gene>
<evidence type="ECO:0000313" key="2">
    <source>
        <dbReference type="Proteomes" id="UP001166286"/>
    </source>
</evidence>
<dbReference type="AlphaFoldDB" id="A0AA39QS54"/>
<dbReference type="EMBL" id="JAFEKC020000025">
    <property type="protein sequence ID" value="KAK0507065.1"/>
    <property type="molecule type" value="Genomic_DNA"/>
</dbReference>
<organism evidence="1 2">
    <name type="scientific">Cladonia borealis</name>
    <dbReference type="NCBI Taxonomy" id="184061"/>
    <lineage>
        <taxon>Eukaryota</taxon>
        <taxon>Fungi</taxon>
        <taxon>Dikarya</taxon>
        <taxon>Ascomycota</taxon>
        <taxon>Pezizomycotina</taxon>
        <taxon>Lecanoromycetes</taxon>
        <taxon>OSLEUM clade</taxon>
        <taxon>Lecanoromycetidae</taxon>
        <taxon>Lecanorales</taxon>
        <taxon>Lecanorineae</taxon>
        <taxon>Cladoniaceae</taxon>
        <taxon>Cladonia</taxon>
    </lineage>
</organism>
<dbReference type="Pfam" id="PF11927">
    <property type="entry name" value="HODM_asu-like"/>
    <property type="match status" value="1"/>
</dbReference>
<dbReference type="InterPro" id="IPR021848">
    <property type="entry name" value="HODM_asu-like"/>
</dbReference>
<name>A0AA39QS54_9LECA</name>
<accession>A0AA39QS54</accession>
<comment type="caution">
    <text evidence="1">The sequence shown here is derived from an EMBL/GenBank/DDBJ whole genome shotgun (WGS) entry which is preliminary data.</text>
</comment>
<proteinExistence type="predicted"/>
<keyword evidence="2" id="KW-1185">Reference proteome</keyword>
<dbReference type="Proteomes" id="UP001166286">
    <property type="component" value="Unassembled WGS sequence"/>
</dbReference>
<evidence type="ECO:0000313" key="1">
    <source>
        <dbReference type="EMBL" id="KAK0507065.1"/>
    </source>
</evidence>
<protein>
    <submittedName>
        <fullName evidence="1">Uncharacterized protein</fullName>
    </submittedName>
</protein>